<organism evidence="2 3">
    <name type="scientific">Simiduia aestuariiviva</name>
    <dbReference type="NCBI Taxonomy" id="1510459"/>
    <lineage>
        <taxon>Bacteria</taxon>
        <taxon>Pseudomonadati</taxon>
        <taxon>Pseudomonadota</taxon>
        <taxon>Gammaproteobacteria</taxon>
        <taxon>Cellvibrionales</taxon>
        <taxon>Cellvibrionaceae</taxon>
        <taxon>Simiduia</taxon>
    </lineage>
</organism>
<dbReference type="InterPro" id="IPR010865">
    <property type="entry name" value="DUF1499"/>
</dbReference>
<name>A0A839US51_9GAMM</name>
<protein>
    <submittedName>
        <fullName evidence="2">Uncharacterized protein (DUF1499 family)</fullName>
    </submittedName>
</protein>
<feature type="transmembrane region" description="Helical" evidence="1">
    <location>
        <begin position="42"/>
        <end position="66"/>
    </location>
</feature>
<keyword evidence="1" id="KW-0812">Transmembrane</keyword>
<dbReference type="RefSeq" id="WP_183910191.1">
    <property type="nucleotide sequence ID" value="NZ_JACHXZ010000002.1"/>
</dbReference>
<evidence type="ECO:0000313" key="2">
    <source>
        <dbReference type="EMBL" id="MBB3168736.1"/>
    </source>
</evidence>
<evidence type="ECO:0000313" key="3">
    <source>
        <dbReference type="Proteomes" id="UP000559987"/>
    </source>
</evidence>
<dbReference type="Proteomes" id="UP000559987">
    <property type="component" value="Unassembled WGS sequence"/>
</dbReference>
<evidence type="ECO:0000256" key="1">
    <source>
        <dbReference type="SAM" id="Phobius"/>
    </source>
</evidence>
<gene>
    <name evidence="2" type="ORF">FHS30_001920</name>
</gene>
<accession>A0A839US51</accession>
<keyword evidence="3" id="KW-1185">Reference proteome</keyword>
<keyword evidence="1" id="KW-1133">Transmembrane helix</keyword>
<feature type="transmembrane region" description="Helical" evidence="1">
    <location>
        <begin position="73"/>
        <end position="93"/>
    </location>
</feature>
<reference evidence="2 3" key="1">
    <citation type="submission" date="2020-08" db="EMBL/GenBank/DDBJ databases">
        <title>Genomic Encyclopedia of Type Strains, Phase III (KMG-III): the genomes of soil and plant-associated and newly described type strains.</title>
        <authorList>
            <person name="Whitman W."/>
        </authorList>
    </citation>
    <scope>NUCLEOTIDE SEQUENCE [LARGE SCALE GENOMIC DNA]</scope>
    <source>
        <strain evidence="2 3">CECT 8571</strain>
    </source>
</reference>
<proteinExistence type="predicted"/>
<dbReference type="AlphaFoldDB" id="A0A839US51"/>
<dbReference type="Pfam" id="PF07386">
    <property type="entry name" value="DUF1499"/>
    <property type="match status" value="1"/>
</dbReference>
<dbReference type="EMBL" id="JACHXZ010000002">
    <property type="protein sequence ID" value="MBB3168736.1"/>
    <property type="molecule type" value="Genomic_DNA"/>
</dbReference>
<sequence length="240" mass="26396">MAKPWMRWILVLQCVLLLAMFAGMVANKFGLAPFRPAFMTFYYGFQGVIVVTGLTVLACGLIWWLRWHAEKRFALWTLALGAAPVVVVFALVGKGLGVPAIHNISTDLENPPKFIAAYELRSSEQNSLDAPSDAVKDLQRGHYADLAPLILPEEPDAVFARALATVADLGWTLIAAHPEQGLIEAYDETLFFGFKDDVAIRIQAQAQGTRVDVRSVSRVGRSDLGANAKRIAKFQKALEK</sequence>
<keyword evidence="1" id="KW-0472">Membrane</keyword>
<comment type="caution">
    <text evidence="2">The sequence shown here is derived from an EMBL/GenBank/DDBJ whole genome shotgun (WGS) entry which is preliminary data.</text>
</comment>